<evidence type="ECO:0000313" key="4">
    <source>
        <dbReference type="Proteomes" id="UP000076923"/>
    </source>
</evidence>
<dbReference type="SMART" id="SM00850">
    <property type="entry name" value="LytTR"/>
    <property type="match status" value="1"/>
</dbReference>
<dbReference type="Pfam" id="PF04397">
    <property type="entry name" value="LytTR"/>
    <property type="match status" value="1"/>
</dbReference>
<evidence type="ECO:0000256" key="1">
    <source>
        <dbReference type="SAM" id="Phobius"/>
    </source>
</evidence>
<keyword evidence="4" id="KW-1185">Reference proteome</keyword>
<dbReference type="PROSITE" id="PS50930">
    <property type="entry name" value="HTH_LYTTR"/>
    <property type="match status" value="1"/>
</dbReference>
<organism evidence="3 4">
    <name type="scientific">Polaribacter atrinae</name>
    <dbReference type="NCBI Taxonomy" id="1333662"/>
    <lineage>
        <taxon>Bacteria</taxon>
        <taxon>Pseudomonadati</taxon>
        <taxon>Bacteroidota</taxon>
        <taxon>Flavobacteriia</taxon>
        <taxon>Flavobacteriales</taxon>
        <taxon>Flavobacteriaceae</taxon>
    </lineage>
</organism>
<comment type="caution">
    <text evidence="3">The sequence shown here is derived from an EMBL/GenBank/DDBJ whole genome shotgun (WGS) entry which is preliminary data.</text>
</comment>
<keyword evidence="1" id="KW-0472">Membrane</keyword>
<dbReference type="GO" id="GO:0003677">
    <property type="term" value="F:DNA binding"/>
    <property type="evidence" value="ECO:0007669"/>
    <property type="project" value="InterPro"/>
</dbReference>
<feature type="transmembrane region" description="Helical" evidence="1">
    <location>
        <begin position="84"/>
        <end position="103"/>
    </location>
</feature>
<reference evidence="3 4" key="1">
    <citation type="submission" date="2016-02" db="EMBL/GenBank/DDBJ databases">
        <title>Draft genome sequence of Polaribacter atrinae KACC17473.</title>
        <authorList>
            <person name="Shin S.-K."/>
            <person name="Yi H."/>
        </authorList>
    </citation>
    <scope>NUCLEOTIDE SEQUENCE [LARGE SCALE GENOMIC DNA]</scope>
    <source>
        <strain evidence="3 4">KACC 17473</strain>
    </source>
</reference>
<dbReference type="Gene3D" id="2.40.50.1020">
    <property type="entry name" value="LytTr DNA-binding domain"/>
    <property type="match status" value="1"/>
</dbReference>
<dbReference type="EMBL" id="LVWE01000085">
    <property type="protein sequence ID" value="OAD40708.1"/>
    <property type="molecule type" value="Genomic_DNA"/>
</dbReference>
<protein>
    <submittedName>
        <fullName evidence="3">Transcriptional regulator</fullName>
    </submittedName>
</protein>
<name>A0A176SYR2_9FLAO</name>
<evidence type="ECO:0000259" key="2">
    <source>
        <dbReference type="PROSITE" id="PS50930"/>
    </source>
</evidence>
<dbReference type="OrthoDB" id="1374288at2"/>
<feature type="transmembrane region" description="Helical" evidence="1">
    <location>
        <begin position="123"/>
        <end position="142"/>
    </location>
</feature>
<keyword evidence="1" id="KW-0812">Transmembrane</keyword>
<sequence>MNKKFPFDPSIKHHFIIAFCLAIWIFVFLYFTEPFDVNVFSDSEKLIYLPLYGLLGAFCYVLFLPIQHFLFVKNNKNWFLKTEILFFLFFILIGIIATRLFYLYVIVPGEPFPHDLSYQLKSIILPVFATILPIILFGRFAFGKYNSKKTEAMKIEIKGQGNYEGLRLFLNDVICIQSSDNYIEIFYILGDGLKKTLIRNKLSIIAEEFPQLLKTHRSFLINPYHFVQWKTENSKLFTVLSHHIEVPVSRTYQNDVKAVLNSTTE</sequence>
<dbReference type="AlphaFoldDB" id="A0A176SYR2"/>
<evidence type="ECO:0000313" key="3">
    <source>
        <dbReference type="EMBL" id="OAD40708.1"/>
    </source>
</evidence>
<dbReference type="Proteomes" id="UP000076923">
    <property type="component" value="Unassembled WGS sequence"/>
</dbReference>
<accession>A0A176SYR2</accession>
<feature type="transmembrane region" description="Helical" evidence="1">
    <location>
        <begin position="51"/>
        <end position="72"/>
    </location>
</feature>
<proteinExistence type="predicted"/>
<dbReference type="RefSeq" id="WP_068452365.1">
    <property type="nucleotide sequence ID" value="NZ_CP150660.1"/>
</dbReference>
<dbReference type="InterPro" id="IPR007492">
    <property type="entry name" value="LytTR_DNA-bd_dom"/>
</dbReference>
<gene>
    <name evidence="3" type="ORF">LPB303_15735</name>
</gene>
<dbReference type="STRING" id="1333662.LPB303_15735"/>
<keyword evidence="1" id="KW-1133">Transmembrane helix</keyword>
<feature type="domain" description="HTH LytTR-type" evidence="2">
    <location>
        <begin position="170"/>
        <end position="262"/>
    </location>
</feature>
<feature type="transmembrane region" description="Helical" evidence="1">
    <location>
        <begin position="12"/>
        <end position="31"/>
    </location>
</feature>